<dbReference type="Proteomes" id="UP001157353">
    <property type="component" value="Unassembled WGS sequence"/>
</dbReference>
<reference evidence="2" key="1">
    <citation type="journal article" date="2019" name="Int. J. Syst. Evol. Microbiol.">
        <title>The Global Catalogue of Microorganisms (GCM) 10K type strain sequencing project: providing services to taxonomists for standard genome sequencing and annotation.</title>
        <authorList>
            <consortium name="The Broad Institute Genomics Platform"/>
            <consortium name="The Broad Institute Genome Sequencing Center for Infectious Disease"/>
            <person name="Wu L."/>
            <person name="Ma J."/>
        </authorList>
    </citation>
    <scope>NUCLEOTIDE SEQUENCE [LARGE SCALE GENOMIC DNA]</scope>
    <source>
        <strain evidence="2">NBRC 103166</strain>
    </source>
</reference>
<gene>
    <name evidence="1" type="ORF">GCM10007916_10070</name>
</gene>
<organism evidence="1 2">
    <name type="scientific">Psychromonas marina</name>
    <dbReference type="NCBI Taxonomy" id="88364"/>
    <lineage>
        <taxon>Bacteria</taxon>
        <taxon>Pseudomonadati</taxon>
        <taxon>Pseudomonadota</taxon>
        <taxon>Gammaproteobacteria</taxon>
        <taxon>Alteromonadales</taxon>
        <taxon>Psychromonadaceae</taxon>
        <taxon>Psychromonas</taxon>
    </lineage>
</organism>
<accession>A0ABQ6DYB5</accession>
<proteinExistence type="predicted"/>
<name>A0ABQ6DYB5_9GAMM</name>
<evidence type="ECO:0000313" key="2">
    <source>
        <dbReference type="Proteomes" id="UP001157353"/>
    </source>
</evidence>
<sequence>MGIFNITSFTNNLILPHDGELGQILNELCYEGMSNNNAIYQNLEAAYDECYFQVIESDMFDDVEDFSYELRSKLLTSIVEFLSEFPSKRILSALEVRGLVVAIISNVAN</sequence>
<dbReference type="RefSeq" id="WP_284203064.1">
    <property type="nucleotide sequence ID" value="NZ_BSPQ01000002.1"/>
</dbReference>
<comment type="caution">
    <text evidence="1">The sequence shown here is derived from an EMBL/GenBank/DDBJ whole genome shotgun (WGS) entry which is preliminary data.</text>
</comment>
<keyword evidence="2" id="KW-1185">Reference proteome</keyword>
<dbReference type="EMBL" id="BSPQ01000002">
    <property type="protein sequence ID" value="GLS89940.1"/>
    <property type="molecule type" value="Genomic_DNA"/>
</dbReference>
<evidence type="ECO:0000313" key="1">
    <source>
        <dbReference type="EMBL" id="GLS89940.1"/>
    </source>
</evidence>
<protein>
    <submittedName>
        <fullName evidence="1">Uncharacterized protein</fullName>
    </submittedName>
</protein>